<dbReference type="InterPro" id="IPR013187">
    <property type="entry name" value="F-box-assoc_dom_typ3"/>
</dbReference>
<dbReference type="SUPFAM" id="SSF81383">
    <property type="entry name" value="F-box domain"/>
    <property type="match status" value="1"/>
</dbReference>
<dbReference type="InterPro" id="IPR036047">
    <property type="entry name" value="F-box-like_dom_sf"/>
</dbReference>
<accession>A0A8S9LJT6</accession>
<proteinExistence type="predicted"/>
<dbReference type="InterPro" id="IPR001810">
    <property type="entry name" value="F-box_dom"/>
</dbReference>
<keyword evidence="1" id="KW-0472">Membrane</keyword>
<name>A0A8S9LJT6_BRACR</name>
<dbReference type="AlphaFoldDB" id="A0A8S9LJT6"/>
<sequence length="295" mass="33523">MCVGCFDQTKRRKVYLIFTVGSVGLLFQGSMKKQVSPSAMNSRWRNVSESPQTIRRCSSRLNEIDELLLKLPIDLVIEIFSRLPLKSIARCGCVSKQWASVLHGPDFTNLDEDSSPIAAVDQHMSFPFRRVYAISSSVNGFVCITSGRARQCCPLPPSLPPPLCITDDRRIKGRKTRELVWVICNLSTRQSFTLPKMKTRKRIGKIRFLGYDPIEKQHKVLAMISHDDGLVEHQVLILRGNGNLTWRMTECGIVKFGFSVESLMGQKQHHVLLGQVMRKLTPVSPDHIRNIYKRC</sequence>
<dbReference type="Pfam" id="PF08268">
    <property type="entry name" value="FBA_3"/>
    <property type="match status" value="1"/>
</dbReference>
<keyword evidence="1" id="KW-1133">Transmembrane helix</keyword>
<evidence type="ECO:0000259" key="2">
    <source>
        <dbReference type="PROSITE" id="PS50181"/>
    </source>
</evidence>
<evidence type="ECO:0000313" key="3">
    <source>
        <dbReference type="EMBL" id="KAF2605718.1"/>
    </source>
</evidence>
<feature type="domain" description="F-box" evidence="2">
    <location>
        <begin position="65"/>
        <end position="110"/>
    </location>
</feature>
<dbReference type="SMART" id="SM00256">
    <property type="entry name" value="FBOX"/>
    <property type="match status" value="1"/>
</dbReference>
<dbReference type="PANTHER" id="PTHR31111:SF99">
    <property type="entry name" value="F-BOX PROTEIN DOR"/>
    <property type="match status" value="1"/>
</dbReference>
<evidence type="ECO:0000256" key="1">
    <source>
        <dbReference type="SAM" id="Phobius"/>
    </source>
</evidence>
<dbReference type="PANTHER" id="PTHR31111">
    <property type="entry name" value="BNAA05G37150D PROTEIN-RELATED"/>
    <property type="match status" value="1"/>
</dbReference>
<organism evidence="3">
    <name type="scientific">Brassica cretica</name>
    <name type="common">Mustard</name>
    <dbReference type="NCBI Taxonomy" id="69181"/>
    <lineage>
        <taxon>Eukaryota</taxon>
        <taxon>Viridiplantae</taxon>
        <taxon>Streptophyta</taxon>
        <taxon>Embryophyta</taxon>
        <taxon>Tracheophyta</taxon>
        <taxon>Spermatophyta</taxon>
        <taxon>Magnoliopsida</taxon>
        <taxon>eudicotyledons</taxon>
        <taxon>Gunneridae</taxon>
        <taxon>Pentapetalae</taxon>
        <taxon>rosids</taxon>
        <taxon>malvids</taxon>
        <taxon>Brassicales</taxon>
        <taxon>Brassicaceae</taxon>
        <taxon>Brassiceae</taxon>
        <taxon>Brassica</taxon>
    </lineage>
</organism>
<feature type="transmembrane region" description="Helical" evidence="1">
    <location>
        <begin position="14"/>
        <end position="31"/>
    </location>
</feature>
<dbReference type="CDD" id="cd22157">
    <property type="entry name" value="F-box_AtFBW1-like"/>
    <property type="match status" value="1"/>
</dbReference>
<reference evidence="3" key="1">
    <citation type="submission" date="2019-12" db="EMBL/GenBank/DDBJ databases">
        <title>Genome sequencing and annotation of Brassica cretica.</title>
        <authorList>
            <person name="Studholme D.J."/>
            <person name="Sarris P.F."/>
        </authorList>
    </citation>
    <scope>NUCLEOTIDE SEQUENCE</scope>
    <source>
        <strain evidence="3">PFS-102/07</strain>
        <tissue evidence="3">Leaf</tissue>
    </source>
</reference>
<dbReference type="Pfam" id="PF00646">
    <property type="entry name" value="F-box"/>
    <property type="match status" value="1"/>
</dbReference>
<protein>
    <recommendedName>
        <fullName evidence="2">F-box domain-containing protein</fullName>
    </recommendedName>
</protein>
<dbReference type="EMBL" id="QGKY02000094">
    <property type="protein sequence ID" value="KAF2605718.1"/>
    <property type="molecule type" value="Genomic_DNA"/>
</dbReference>
<comment type="caution">
    <text evidence="3">The sequence shown here is derived from an EMBL/GenBank/DDBJ whole genome shotgun (WGS) entry which is preliminary data.</text>
</comment>
<dbReference type="InterPro" id="IPR017451">
    <property type="entry name" value="F-box-assoc_interact_dom"/>
</dbReference>
<gene>
    <name evidence="3" type="ORF">F2Q70_00027743</name>
</gene>
<dbReference type="NCBIfam" id="TIGR01640">
    <property type="entry name" value="F_box_assoc_1"/>
    <property type="match status" value="1"/>
</dbReference>
<keyword evidence="1" id="KW-0812">Transmembrane</keyword>
<dbReference type="PROSITE" id="PS50181">
    <property type="entry name" value="FBOX"/>
    <property type="match status" value="1"/>
</dbReference>
<dbReference type="Gene3D" id="1.20.1280.50">
    <property type="match status" value="1"/>
</dbReference>